<evidence type="ECO:0000259" key="8">
    <source>
        <dbReference type="Pfam" id="PF11967"/>
    </source>
</evidence>
<keyword evidence="10" id="KW-1185">Reference proteome</keyword>
<dbReference type="InterPro" id="IPR022572">
    <property type="entry name" value="DNA_rep/recomb_RecO_N"/>
</dbReference>
<organism evidence="9 10">
    <name type="scientific">Olleya namhaensis</name>
    <dbReference type="NCBI Taxonomy" id="1144750"/>
    <lineage>
        <taxon>Bacteria</taxon>
        <taxon>Pseudomonadati</taxon>
        <taxon>Bacteroidota</taxon>
        <taxon>Flavobacteriia</taxon>
        <taxon>Flavobacteriales</taxon>
        <taxon>Flavobacteriaceae</taxon>
    </lineage>
</organism>
<evidence type="ECO:0000256" key="7">
    <source>
        <dbReference type="HAMAP-Rule" id="MF_00201"/>
    </source>
</evidence>
<feature type="domain" description="DNA replication/recombination mediator RecO N-terminal" evidence="8">
    <location>
        <begin position="1"/>
        <end position="77"/>
    </location>
</feature>
<dbReference type="Gene3D" id="2.40.50.140">
    <property type="entry name" value="Nucleic acid-binding proteins"/>
    <property type="match status" value="1"/>
</dbReference>
<dbReference type="RefSeq" id="WP_090836757.1">
    <property type="nucleotide sequence ID" value="NZ_CANLBQ010000005.1"/>
</dbReference>
<dbReference type="Pfam" id="PF02565">
    <property type="entry name" value="RecO_C"/>
    <property type="match status" value="1"/>
</dbReference>
<sequence length="240" mass="27709">MLTTTNAIVLSKLRFKDNDLIVKCYTQKQGVVSYLLKGVLTSKKSNKKVAYFQPLSQLQLNTDYKPNRSLQYIKDIKTDFLYASLHTNILKSAIVMFLAEVLAHALQEEEQNDTLYSYIQTTLQWLDTNDSYSNFHLLFLLQLTKYLGFYPDQTEMETALCFNLYDGEFQDESVSKYNVTGENLTLLKQLLGTTFDDLDGIKINAKQRQSFLALILVYFELHLGSFKKPKSLQILNDVFN</sequence>
<keyword evidence="4 7" id="KW-0233">DNA recombination</keyword>
<dbReference type="HAMAP" id="MF_00201">
    <property type="entry name" value="RecO"/>
    <property type="match status" value="1"/>
</dbReference>
<evidence type="ECO:0000256" key="3">
    <source>
        <dbReference type="ARBA" id="ARBA00022763"/>
    </source>
</evidence>
<dbReference type="PANTHER" id="PTHR33991:SF1">
    <property type="entry name" value="DNA REPAIR PROTEIN RECO"/>
    <property type="match status" value="1"/>
</dbReference>
<comment type="function">
    <text evidence="7">Involved in DNA repair and RecF pathway recombination.</text>
</comment>
<proteinExistence type="inferred from homology"/>
<evidence type="ECO:0000256" key="1">
    <source>
        <dbReference type="ARBA" id="ARBA00007452"/>
    </source>
</evidence>
<dbReference type="AlphaFoldDB" id="A0A1I3J4I6"/>
<dbReference type="NCBIfam" id="TIGR00613">
    <property type="entry name" value="reco"/>
    <property type="match status" value="1"/>
</dbReference>
<keyword evidence="3 7" id="KW-0227">DNA damage</keyword>
<dbReference type="GO" id="GO:0006310">
    <property type="term" value="P:DNA recombination"/>
    <property type="evidence" value="ECO:0007669"/>
    <property type="project" value="UniProtKB-UniRule"/>
</dbReference>
<dbReference type="PANTHER" id="PTHR33991">
    <property type="entry name" value="DNA REPAIR PROTEIN RECO"/>
    <property type="match status" value="1"/>
</dbReference>
<reference evidence="10" key="1">
    <citation type="submission" date="2016-10" db="EMBL/GenBank/DDBJ databases">
        <authorList>
            <person name="Varghese N."/>
            <person name="Submissions S."/>
        </authorList>
    </citation>
    <scope>NUCLEOTIDE SEQUENCE [LARGE SCALE GENOMIC DNA]</scope>
    <source>
        <strain evidence="10">DSM 28881</strain>
    </source>
</reference>
<dbReference type="Gene3D" id="1.20.1440.120">
    <property type="entry name" value="Recombination protein O, C-terminal domain"/>
    <property type="match status" value="1"/>
</dbReference>
<evidence type="ECO:0000256" key="2">
    <source>
        <dbReference type="ARBA" id="ARBA00021310"/>
    </source>
</evidence>
<dbReference type="InterPro" id="IPR003717">
    <property type="entry name" value="RecO"/>
</dbReference>
<dbReference type="InterPro" id="IPR012340">
    <property type="entry name" value="NA-bd_OB-fold"/>
</dbReference>
<dbReference type="EMBL" id="FORM01000001">
    <property type="protein sequence ID" value="SFI55060.1"/>
    <property type="molecule type" value="Genomic_DNA"/>
</dbReference>
<dbReference type="GO" id="GO:0043590">
    <property type="term" value="C:bacterial nucleoid"/>
    <property type="evidence" value="ECO:0007669"/>
    <property type="project" value="TreeGrafter"/>
</dbReference>
<dbReference type="SUPFAM" id="SSF50249">
    <property type="entry name" value="Nucleic acid-binding proteins"/>
    <property type="match status" value="1"/>
</dbReference>
<dbReference type="InterPro" id="IPR042242">
    <property type="entry name" value="RecO_C"/>
</dbReference>
<evidence type="ECO:0000256" key="4">
    <source>
        <dbReference type="ARBA" id="ARBA00023172"/>
    </source>
</evidence>
<dbReference type="Proteomes" id="UP000199559">
    <property type="component" value="Unassembled WGS sequence"/>
</dbReference>
<protein>
    <recommendedName>
        <fullName evidence="2 7">DNA repair protein RecO</fullName>
    </recommendedName>
    <alternativeName>
        <fullName evidence="6 7">Recombination protein O</fullName>
    </alternativeName>
</protein>
<dbReference type="SUPFAM" id="SSF57863">
    <property type="entry name" value="ArfGap/RecO-like zinc finger"/>
    <property type="match status" value="1"/>
</dbReference>
<comment type="similarity">
    <text evidence="1 7">Belongs to the RecO family.</text>
</comment>
<dbReference type="Pfam" id="PF11967">
    <property type="entry name" value="RecO_N"/>
    <property type="match status" value="1"/>
</dbReference>
<evidence type="ECO:0000313" key="9">
    <source>
        <dbReference type="EMBL" id="SFI55060.1"/>
    </source>
</evidence>
<name>A0A1I3J4I6_9FLAO</name>
<evidence type="ECO:0000256" key="6">
    <source>
        <dbReference type="ARBA" id="ARBA00033409"/>
    </source>
</evidence>
<gene>
    <name evidence="7" type="primary">recO</name>
    <name evidence="9" type="ORF">SAMN05443431_101244</name>
</gene>
<accession>A0A1I3J4I6</accession>
<keyword evidence="5 7" id="KW-0234">DNA repair</keyword>
<dbReference type="GO" id="GO:0006302">
    <property type="term" value="P:double-strand break repair"/>
    <property type="evidence" value="ECO:0007669"/>
    <property type="project" value="TreeGrafter"/>
</dbReference>
<evidence type="ECO:0000256" key="5">
    <source>
        <dbReference type="ARBA" id="ARBA00023204"/>
    </source>
</evidence>
<dbReference type="InterPro" id="IPR037278">
    <property type="entry name" value="ARFGAP/RecO"/>
</dbReference>
<evidence type="ECO:0000313" key="10">
    <source>
        <dbReference type="Proteomes" id="UP000199559"/>
    </source>
</evidence>
<dbReference type="STRING" id="1144750.SAMN05443431_101244"/>